<evidence type="ECO:0008006" key="4">
    <source>
        <dbReference type="Google" id="ProtNLM"/>
    </source>
</evidence>
<evidence type="ECO:0000256" key="1">
    <source>
        <dbReference type="SAM" id="Phobius"/>
    </source>
</evidence>
<proteinExistence type="predicted"/>
<evidence type="ECO:0000313" key="2">
    <source>
        <dbReference type="EMBL" id="WIX07836.1"/>
    </source>
</evidence>
<protein>
    <recommendedName>
        <fullName evidence="4">DUF3995 domain-containing protein</fullName>
    </recommendedName>
</protein>
<keyword evidence="1" id="KW-0812">Transmembrane</keyword>
<dbReference type="Proteomes" id="UP001228059">
    <property type="component" value="Chromosome"/>
</dbReference>
<name>A0AAJ6H1G7_9XANT</name>
<evidence type="ECO:0000313" key="3">
    <source>
        <dbReference type="Proteomes" id="UP001228059"/>
    </source>
</evidence>
<dbReference type="RefSeq" id="WP_131084146.1">
    <property type="nucleotide sequence ID" value="NZ_CP127225.1"/>
</dbReference>
<keyword evidence="1" id="KW-1133">Transmembrane helix</keyword>
<sequence length="143" mass="15698">MEDNHNWALIVAACCSFLASLVHLGCIWFGPSWYRALGAGEGMAQMAAAGHWYPSVITFTIAAVLAAWGAYALSGAGVLPRLPLLRITLCAITAVYLLRGFALVPMQIWMPGRSNSFWLWSSFICLTIGVFHIVGLRQIWIKL</sequence>
<dbReference type="AlphaFoldDB" id="A0AAJ6H1G7"/>
<gene>
    <name evidence="2" type="ORF">QN060_07360</name>
</gene>
<dbReference type="EMBL" id="CP127225">
    <property type="protein sequence ID" value="WIX07836.1"/>
    <property type="molecule type" value="Genomic_DNA"/>
</dbReference>
<organism evidence="2 3">
    <name type="scientific">Xanthomonas oryzae pv. leersiae</name>
    <dbReference type="NCBI Taxonomy" id="3112258"/>
    <lineage>
        <taxon>Bacteria</taxon>
        <taxon>Pseudomonadati</taxon>
        <taxon>Pseudomonadota</taxon>
        <taxon>Gammaproteobacteria</taxon>
        <taxon>Lysobacterales</taxon>
        <taxon>Lysobacteraceae</taxon>
        <taxon>Xanthomonas</taxon>
    </lineage>
</organism>
<feature type="transmembrane region" description="Helical" evidence="1">
    <location>
        <begin position="51"/>
        <end position="72"/>
    </location>
</feature>
<feature type="transmembrane region" description="Helical" evidence="1">
    <location>
        <begin position="7"/>
        <end position="31"/>
    </location>
</feature>
<feature type="transmembrane region" description="Helical" evidence="1">
    <location>
        <begin position="84"/>
        <end position="105"/>
    </location>
</feature>
<reference evidence="2 3" key="1">
    <citation type="submission" date="2023-05" db="EMBL/GenBank/DDBJ databases">
        <title>Complete Genome Resource of Xanthomonas oryzae pv. leersiae Strain YNJC Isolated From Plateau Japonica Rice in Southwest China.</title>
        <authorList>
            <person name="Aa X."/>
            <person name="Mei L."/>
            <person name="Liu P."/>
            <person name="Yang Y."/>
            <person name="Tang C."/>
            <person name="Zhang F."/>
            <person name="Dong C."/>
            <person name="Wang B."/>
            <person name="Chen X."/>
            <person name="Dai L."/>
        </authorList>
    </citation>
    <scope>NUCLEOTIDE SEQUENCE [LARGE SCALE GENOMIC DNA]</scope>
    <source>
        <strain evidence="2 3">YNJC</strain>
    </source>
</reference>
<keyword evidence="1" id="KW-0472">Membrane</keyword>
<feature type="transmembrane region" description="Helical" evidence="1">
    <location>
        <begin position="117"/>
        <end position="136"/>
    </location>
</feature>
<accession>A0AAJ6H1G7</accession>